<evidence type="ECO:0000313" key="2">
    <source>
        <dbReference type="Proteomes" id="UP000812287"/>
    </source>
</evidence>
<reference evidence="1" key="1">
    <citation type="submission" date="2020-11" db="EMBL/GenBank/DDBJ databases">
        <title>Adaptations for nitrogen fixation in a non-lichenized fungal sporocarp promotes dispersal by wood-feeding termites.</title>
        <authorList>
            <consortium name="DOE Joint Genome Institute"/>
            <person name="Koch R.A."/>
            <person name="Yoon G."/>
            <person name="Arayal U."/>
            <person name="Lail K."/>
            <person name="Amirebrahimi M."/>
            <person name="Labutti K."/>
            <person name="Lipzen A."/>
            <person name="Riley R."/>
            <person name="Barry K."/>
            <person name="Henrissat B."/>
            <person name="Grigoriev I.V."/>
            <person name="Herr J.R."/>
            <person name="Aime M.C."/>
        </authorList>
    </citation>
    <scope>NUCLEOTIDE SEQUENCE</scope>
    <source>
        <strain evidence="1">MCA 3950</strain>
    </source>
</reference>
<gene>
    <name evidence="1" type="ORF">BT62DRAFT_1073117</name>
</gene>
<dbReference type="OrthoDB" id="3191568at2759"/>
<sequence length="194" mass="21191">MQHPYNVWGTLPSGSSSEIPPSIYGALPWDGSSSNAPSLYAFYFTTLNPSIIDCTVIGPNNEPQFYVTTNSTMPGYTVLKAADGRSLGLIEWKNSSSQVEIRGAVPKQATNDFLRLSHDHRYRIMRVGGRDYILTSDEDGIRMYLGGDMSSKMLAKVTRNPSSFKLEISSDAVQAGLLHSAVVAIVLLESGLRI</sequence>
<dbReference type="Proteomes" id="UP000812287">
    <property type="component" value="Unassembled WGS sequence"/>
</dbReference>
<protein>
    <submittedName>
        <fullName evidence="1">Uncharacterized protein</fullName>
    </submittedName>
</protein>
<dbReference type="RefSeq" id="XP_043043185.1">
    <property type="nucleotide sequence ID" value="XM_043178917.1"/>
</dbReference>
<dbReference type="EMBL" id="MU250527">
    <property type="protein sequence ID" value="KAG7449685.1"/>
    <property type="molecule type" value="Genomic_DNA"/>
</dbReference>
<organism evidence="1 2">
    <name type="scientific">Guyanagaster necrorhizus</name>
    <dbReference type="NCBI Taxonomy" id="856835"/>
    <lineage>
        <taxon>Eukaryota</taxon>
        <taxon>Fungi</taxon>
        <taxon>Dikarya</taxon>
        <taxon>Basidiomycota</taxon>
        <taxon>Agaricomycotina</taxon>
        <taxon>Agaricomycetes</taxon>
        <taxon>Agaricomycetidae</taxon>
        <taxon>Agaricales</taxon>
        <taxon>Marasmiineae</taxon>
        <taxon>Physalacriaceae</taxon>
        <taxon>Guyanagaster</taxon>
    </lineage>
</organism>
<comment type="caution">
    <text evidence="1">The sequence shown here is derived from an EMBL/GenBank/DDBJ whole genome shotgun (WGS) entry which is preliminary data.</text>
</comment>
<name>A0A9P7W0A7_9AGAR</name>
<proteinExistence type="predicted"/>
<accession>A0A9P7W0A7</accession>
<dbReference type="AlphaFoldDB" id="A0A9P7W0A7"/>
<dbReference type="GeneID" id="66101211"/>
<keyword evidence="2" id="KW-1185">Reference proteome</keyword>
<evidence type="ECO:0000313" key="1">
    <source>
        <dbReference type="EMBL" id="KAG7449685.1"/>
    </source>
</evidence>